<evidence type="ECO:0000256" key="10">
    <source>
        <dbReference type="ARBA" id="ARBA00022801"/>
    </source>
</evidence>
<evidence type="ECO:0000256" key="2">
    <source>
        <dbReference type="ARBA" id="ARBA00010630"/>
    </source>
</evidence>
<evidence type="ECO:0000256" key="6">
    <source>
        <dbReference type="ARBA" id="ARBA00022679"/>
    </source>
</evidence>
<dbReference type="GO" id="GO:0000408">
    <property type="term" value="C:EKC/KEOPS complex"/>
    <property type="evidence" value="ECO:0007669"/>
    <property type="project" value="TreeGrafter"/>
</dbReference>
<dbReference type="SUPFAM" id="SSF56112">
    <property type="entry name" value="Protein kinase-like (PK-like)"/>
    <property type="match status" value="1"/>
</dbReference>
<evidence type="ECO:0000259" key="20">
    <source>
        <dbReference type="PROSITE" id="PS50011"/>
    </source>
</evidence>
<evidence type="ECO:0000256" key="7">
    <source>
        <dbReference type="ARBA" id="ARBA00022694"/>
    </source>
</evidence>
<keyword evidence="5" id="KW-0597">Phosphoprotein</keyword>
<keyword evidence="11" id="KW-0067">ATP-binding</keyword>
<dbReference type="Gene3D" id="1.10.510.10">
    <property type="entry name" value="Transferase(Phosphotransferase) domain 1"/>
    <property type="match status" value="1"/>
</dbReference>
<evidence type="ECO:0000313" key="22">
    <source>
        <dbReference type="Proteomes" id="UP001153620"/>
    </source>
</evidence>
<accession>A0A9N9S154</accession>
<dbReference type="GO" id="GO:0005634">
    <property type="term" value="C:nucleus"/>
    <property type="evidence" value="ECO:0007669"/>
    <property type="project" value="UniProtKB-SubCell"/>
</dbReference>
<reference evidence="21" key="1">
    <citation type="submission" date="2022-01" db="EMBL/GenBank/DDBJ databases">
        <authorList>
            <person name="King R."/>
        </authorList>
    </citation>
    <scope>NUCLEOTIDE SEQUENCE</scope>
</reference>
<protein>
    <recommendedName>
        <fullName evidence="3">non-specific serine/threonine protein kinase</fullName>
        <ecNumber evidence="3">2.7.11.1</ecNumber>
    </recommendedName>
    <alternativeName>
        <fullName evidence="17">Nori-2</fullName>
    </alternativeName>
    <alternativeName>
        <fullName evidence="18">TP53-regulating kinase</fullName>
    </alternativeName>
    <alternativeName>
        <fullName evidence="19">p53-related protein kinase</fullName>
    </alternativeName>
</protein>
<dbReference type="Proteomes" id="UP001153620">
    <property type="component" value="Chromosome 3"/>
</dbReference>
<dbReference type="InterPro" id="IPR022495">
    <property type="entry name" value="Bud32"/>
</dbReference>
<evidence type="ECO:0000256" key="11">
    <source>
        <dbReference type="ARBA" id="ARBA00022840"/>
    </source>
</evidence>
<dbReference type="PANTHER" id="PTHR12209:SF0">
    <property type="entry name" value="EKC_KEOPS COMPLEX SUBUNIT TP53RK"/>
    <property type="match status" value="1"/>
</dbReference>
<evidence type="ECO:0000256" key="9">
    <source>
        <dbReference type="ARBA" id="ARBA00022777"/>
    </source>
</evidence>
<dbReference type="NCBIfam" id="TIGR03724">
    <property type="entry name" value="arch_bud32"/>
    <property type="match status" value="1"/>
</dbReference>
<evidence type="ECO:0000256" key="14">
    <source>
        <dbReference type="ARBA" id="ARBA00048679"/>
    </source>
</evidence>
<dbReference type="GO" id="GO:0008033">
    <property type="term" value="P:tRNA processing"/>
    <property type="evidence" value="ECO:0007669"/>
    <property type="project" value="UniProtKB-KW"/>
</dbReference>
<evidence type="ECO:0000256" key="19">
    <source>
        <dbReference type="ARBA" id="ARBA00081359"/>
    </source>
</evidence>
<dbReference type="EMBL" id="OU895879">
    <property type="protein sequence ID" value="CAG9807429.1"/>
    <property type="molecule type" value="Genomic_DNA"/>
</dbReference>
<dbReference type="InterPro" id="IPR008266">
    <property type="entry name" value="Tyr_kinase_AS"/>
</dbReference>
<evidence type="ECO:0000256" key="12">
    <source>
        <dbReference type="ARBA" id="ARBA00023242"/>
    </source>
</evidence>
<comment type="catalytic activity">
    <reaction evidence="13">
        <text>L-threonyl-[protein] + ATP = O-phospho-L-threonyl-[protein] + ADP + H(+)</text>
        <dbReference type="Rhea" id="RHEA:46608"/>
        <dbReference type="Rhea" id="RHEA-COMP:11060"/>
        <dbReference type="Rhea" id="RHEA-COMP:11605"/>
        <dbReference type="ChEBI" id="CHEBI:15378"/>
        <dbReference type="ChEBI" id="CHEBI:30013"/>
        <dbReference type="ChEBI" id="CHEBI:30616"/>
        <dbReference type="ChEBI" id="CHEBI:61977"/>
        <dbReference type="ChEBI" id="CHEBI:456216"/>
        <dbReference type="EC" id="2.7.11.1"/>
    </reaction>
</comment>
<dbReference type="PANTHER" id="PTHR12209">
    <property type="entry name" value="NON-SPECIFIC SERINE/THREONINE PROTEIN KINASE"/>
    <property type="match status" value="1"/>
</dbReference>
<comment type="subcellular location">
    <subcellularLocation>
        <location evidence="1">Nucleus</location>
    </subcellularLocation>
</comment>
<dbReference type="PROSITE" id="PS50011">
    <property type="entry name" value="PROTEIN_KINASE_DOM"/>
    <property type="match status" value="1"/>
</dbReference>
<comment type="function">
    <text evidence="15">Component of the EKC/KEOPS complex that is required for the formation of a threonylcarbamoyl group on adenosine at position 37 (t(6)A37) in tRNAs that read codons beginning with adenine. The complex is probably involved in the transfer of the threonylcarbamoyl moiety of threonylcarbamoyl-AMP (TC-AMP) to the N6 group of A37. TP53RK has ATPase activity in the context of the EKC/KEOPS complex and likely plays a supporting role to the catalytic subunit OSGEP. Atypical protein kinase that phosphorylates 'Ser-15' of p53/TP53 protein and may therefore participate in its activation.</text>
</comment>
<comment type="subunit">
    <text evidence="16">Component of the EKC/KEOPS complex composed of at least GON7, TP53RK, TPRKB, OSGEP and LAGE3; the whole complex dimerizes.</text>
</comment>
<evidence type="ECO:0000256" key="8">
    <source>
        <dbReference type="ARBA" id="ARBA00022741"/>
    </source>
</evidence>
<keyword evidence="10" id="KW-0378">Hydrolase</keyword>
<evidence type="ECO:0000256" key="3">
    <source>
        <dbReference type="ARBA" id="ARBA00012513"/>
    </source>
</evidence>
<dbReference type="OrthoDB" id="3399at2759"/>
<dbReference type="InterPro" id="IPR000719">
    <property type="entry name" value="Prot_kinase_dom"/>
</dbReference>
<dbReference type="GO" id="GO:0016787">
    <property type="term" value="F:hydrolase activity"/>
    <property type="evidence" value="ECO:0007669"/>
    <property type="project" value="UniProtKB-KW"/>
</dbReference>
<dbReference type="PROSITE" id="PS00109">
    <property type="entry name" value="PROTEIN_KINASE_TYR"/>
    <property type="match status" value="1"/>
</dbReference>
<dbReference type="InterPro" id="IPR011009">
    <property type="entry name" value="Kinase-like_dom_sf"/>
</dbReference>
<keyword evidence="6" id="KW-0808">Transferase</keyword>
<keyword evidence="7" id="KW-0819">tRNA processing</keyword>
<evidence type="ECO:0000256" key="13">
    <source>
        <dbReference type="ARBA" id="ARBA00047899"/>
    </source>
</evidence>
<organism evidence="21 22">
    <name type="scientific">Chironomus riparius</name>
    <dbReference type="NCBI Taxonomy" id="315576"/>
    <lineage>
        <taxon>Eukaryota</taxon>
        <taxon>Metazoa</taxon>
        <taxon>Ecdysozoa</taxon>
        <taxon>Arthropoda</taxon>
        <taxon>Hexapoda</taxon>
        <taxon>Insecta</taxon>
        <taxon>Pterygota</taxon>
        <taxon>Neoptera</taxon>
        <taxon>Endopterygota</taxon>
        <taxon>Diptera</taxon>
        <taxon>Nematocera</taxon>
        <taxon>Chironomoidea</taxon>
        <taxon>Chironomidae</taxon>
        <taxon>Chironominae</taxon>
        <taxon>Chironomus</taxon>
    </lineage>
</organism>
<reference evidence="21" key="2">
    <citation type="submission" date="2022-10" db="EMBL/GenBank/DDBJ databases">
        <authorList>
            <consortium name="ENA_rothamsted_submissions"/>
            <consortium name="culmorum"/>
            <person name="King R."/>
        </authorList>
    </citation>
    <scope>NUCLEOTIDE SEQUENCE</scope>
</reference>
<evidence type="ECO:0000256" key="16">
    <source>
        <dbReference type="ARBA" id="ARBA00062157"/>
    </source>
</evidence>
<sequence>MSEIAIIKQGAEAKLYKGVWNGNECLVKERFVKNYRLPELDKTLTKSRIKAEQKTIKRCEDQGIKVPKLFHVDFNERKVYMEYFLKAITAKEYIFRLEKSSDNNALDLLCSKIGSIVGKFHVNNIIHGDLTTSNMLINFNDDGYDVIFIDFGLSSYSAGHEDKGVDLYVLERSLISTHSSLPELFEKMLISYKETNTLSTETIKRFEEVRARGRKRTMVG</sequence>
<evidence type="ECO:0000256" key="4">
    <source>
        <dbReference type="ARBA" id="ARBA00022527"/>
    </source>
</evidence>
<evidence type="ECO:0000256" key="15">
    <source>
        <dbReference type="ARBA" id="ARBA00056624"/>
    </source>
</evidence>
<evidence type="ECO:0000256" key="1">
    <source>
        <dbReference type="ARBA" id="ARBA00004123"/>
    </source>
</evidence>
<proteinExistence type="inferred from homology"/>
<dbReference type="GO" id="GO:0004674">
    <property type="term" value="F:protein serine/threonine kinase activity"/>
    <property type="evidence" value="ECO:0007669"/>
    <property type="project" value="UniProtKB-KW"/>
</dbReference>
<dbReference type="Pfam" id="PF06293">
    <property type="entry name" value="Kdo"/>
    <property type="match status" value="1"/>
</dbReference>
<dbReference type="EC" id="2.7.11.1" evidence="3"/>
<keyword evidence="8" id="KW-0547">Nucleotide-binding</keyword>
<dbReference type="Gene3D" id="3.30.200.20">
    <property type="entry name" value="Phosphorylase Kinase, domain 1"/>
    <property type="match status" value="1"/>
</dbReference>
<dbReference type="AlphaFoldDB" id="A0A9N9S154"/>
<dbReference type="GO" id="GO:0005524">
    <property type="term" value="F:ATP binding"/>
    <property type="evidence" value="ECO:0007669"/>
    <property type="project" value="UniProtKB-KW"/>
</dbReference>
<evidence type="ECO:0000256" key="5">
    <source>
        <dbReference type="ARBA" id="ARBA00022553"/>
    </source>
</evidence>
<keyword evidence="12" id="KW-0539">Nucleus</keyword>
<evidence type="ECO:0000256" key="17">
    <source>
        <dbReference type="ARBA" id="ARBA00079584"/>
    </source>
</evidence>
<keyword evidence="4" id="KW-0723">Serine/threonine-protein kinase</keyword>
<gene>
    <name evidence="21" type="ORF">CHIRRI_LOCUS10278</name>
</gene>
<evidence type="ECO:0000256" key="18">
    <source>
        <dbReference type="ARBA" id="ARBA00080585"/>
    </source>
</evidence>
<comment type="catalytic activity">
    <reaction evidence="14">
        <text>L-seryl-[protein] + ATP = O-phospho-L-seryl-[protein] + ADP + H(+)</text>
        <dbReference type="Rhea" id="RHEA:17989"/>
        <dbReference type="Rhea" id="RHEA-COMP:9863"/>
        <dbReference type="Rhea" id="RHEA-COMP:11604"/>
        <dbReference type="ChEBI" id="CHEBI:15378"/>
        <dbReference type="ChEBI" id="CHEBI:29999"/>
        <dbReference type="ChEBI" id="CHEBI:30616"/>
        <dbReference type="ChEBI" id="CHEBI:83421"/>
        <dbReference type="ChEBI" id="CHEBI:456216"/>
        <dbReference type="EC" id="2.7.11.1"/>
    </reaction>
</comment>
<dbReference type="FunFam" id="1.10.510.10:FF:000323">
    <property type="entry name" value="TP53-regulating kinase, putative"/>
    <property type="match status" value="1"/>
</dbReference>
<keyword evidence="9" id="KW-0418">Kinase</keyword>
<dbReference type="FunFam" id="3.30.200.20:FF:000201">
    <property type="entry name" value="TP53-regulating kinase isoform X1"/>
    <property type="match status" value="1"/>
</dbReference>
<dbReference type="GO" id="GO:0070525">
    <property type="term" value="P:tRNA threonylcarbamoyladenosine metabolic process"/>
    <property type="evidence" value="ECO:0007669"/>
    <property type="project" value="TreeGrafter"/>
</dbReference>
<dbReference type="GO" id="GO:0005829">
    <property type="term" value="C:cytosol"/>
    <property type="evidence" value="ECO:0007669"/>
    <property type="project" value="TreeGrafter"/>
</dbReference>
<keyword evidence="22" id="KW-1185">Reference proteome</keyword>
<comment type="similarity">
    <text evidence="2">Belongs to the protein kinase superfamily. BUD32 family.</text>
</comment>
<feature type="domain" description="Protein kinase" evidence="20">
    <location>
        <begin position="1"/>
        <end position="220"/>
    </location>
</feature>
<name>A0A9N9S154_9DIPT</name>
<evidence type="ECO:0000313" key="21">
    <source>
        <dbReference type="EMBL" id="CAG9807429.1"/>
    </source>
</evidence>